<protein>
    <submittedName>
        <fullName evidence="7">Transcription factor MYB3R-2</fullName>
    </submittedName>
</protein>
<dbReference type="SUPFAM" id="SSF46689">
    <property type="entry name" value="Homeodomain-like"/>
    <property type="match status" value="2"/>
</dbReference>
<feature type="region of interest" description="Disordered" evidence="4">
    <location>
        <begin position="340"/>
        <end position="394"/>
    </location>
</feature>
<feature type="region of interest" description="Disordered" evidence="4">
    <location>
        <begin position="1"/>
        <end position="88"/>
    </location>
</feature>
<dbReference type="SMART" id="SM00717">
    <property type="entry name" value="SANT"/>
    <property type="match status" value="3"/>
</dbReference>
<feature type="domain" description="HTH myb-type" evidence="6">
    <location>
        <begin position="237"/>
        <end position="288"/>
    </location>
</feature>
<keyword evidence="1" id="KW-0677">Repeat</keyword>
<feature type="compositionally biased region" description="Low complexity" evidence="4">
    <location>
        <begin position="527"/>
        <end position="536"/>
    </location>
</feature>
<dbReference type="CDD" id="cd00167">
    <property type="entry name" value="SANT"/>
    <property type="match status" value="3"/>
</dbReference>
<feature type="domain" description="HTH myb-type" evidence="6">
    <location>
        <begin position="134"/>
        <end position="181"/>
    </location>
</feature>
<dbReference type="Pfam" id="PF00249">
    <property type="entry name" value="Myb_DNA-binding"/>
    <property type="match status" value="3"/>
</dbReference>
<feature type="compositionally biased region" description="Polar residues" evidence="4">
    <location>
        <begin position="544"/>
        <end position="557"/>
    </location>
</feature>
<dbReference type="InterPro" id="IPR017930">
    <property type="entry name" value="Myb_dom"/>
</dbReference>
<evidence type="ECO:0000256" key="2">
    <source>
        <dbReference type="ARBA" id="ARBA00023125"/>
    </source>
</evidence>
<organism evidence="7 8">
    <name type="scientific">Hondaea fermentalgiana</name>
    <dbReference type="NCBI Taxonomy" id="2315210"/>
    <lineage>
        <taxon>Eukaryota</taxon>
        <taxon>Sar</taxon>
        <taxon>Stramenopiles</taxon>
        <taxon>Bigyra</taxon>
        <taxon>Labyrinthulomycetes</taxon>
        <taxon>Thraustochytrida</taxon>
        <taxon>Thraustochytriidae</taxon>
        <taxon>Hondaea</taxon>
    </lineage>
</organism>
<feature type="domain" description="HTH myb-type" evidence="6">
    <location>
        <begin position="182"/>
        <end position="236"/>
    </location>
</feature>
<evidence type="ECO:0000313" key="7">
    <source>
        <dbReference type="EMBL" id="GBG33445.1"/>
    </source>
</evidence>
<dbReference type="InterPro" id="IPR050560">
    <property type="entry name" value="MYB_TF"/>
</dbReference>
<evidence type="ECO:0000256" key="3">
    <source>
        <dbReference type="SAM" id="Coils"/>
    </source>
</evidence>
<dbReference type="GO" id="GO:0005634">
    <property type="term" value="C:nucleus"/>
    <property type="evidence" value="ECO:0007669"/>
    <property type="project" value="TreeGrafter"/>
</dbReference>
<feature type="compositionally biased region" description="Low complexity" evidence="4">
    <location>
        <begin position="436"/>
        <end position="460"/>
    </location>
</feature>
<keyword evidence="8" id="KW-1185">Reference proteome</keyword>
<dbReference type="OrthoDB" id="2143914at2759"/>
<dbReference type="PROSITE" id="PS50090">
    <property type="entry name" value="MYB_LIKE"/>
    <property type="match status" value="3"/>
</dbReference>
<feature type="compositionally biased region" description="Low complexity" evidence="4">
    <location>
        <begin position="474"/>
        <end position="490"/>
    </location>
</feature>
<gene>
    <name evidence="7" type="ORF">FCC1311_096682</name>
</gene>
<feature type="region of interest" description="Disordered" evidence="4">
    <location>
        <begin position="436"/>
        <end position="557"/>
    </location>
</feature>
<evidence type="ECO:0000259" key="5">
    <source>
        <dbReference type="PROSITE" id="PS50090"/>
    </source>
</evidence>
<dbReference type="PANTHER" id="PTHR45614:SF241">
    <property type="entry name" value="MYB-LIKE DNA-BINDING PROTEIN"/>
    <property type="match status" value="1"/>
</dbReference>
<name>A0A2R5GS76_9STRA</name>
<dbReference type="GO" id="GO:0000981">
    <property type="term" value="F:DNA-binding transcription factor activity, RNA polymerase II-specific"/>
    <property type="evidence" value="ECO:0007669"/>
    <property type="project" value="TreeGrafter"/>
</dbReference>
<dbReference type="PROSITE" id="PS51294">
    <property type="entry name" value="HTH_MYB"/>
    <property type="match status" value="3"/>
</dbReference>
<feature type="domain" description="Myb-like" evidence="5">
    <location>
        <begin position="182"/>
        <end position="232"/>
    </location>
</feature>
<evidence type="ECO:0000313" key="8">
    <source>
        <dbReference type="Proteomes" id="UP000241890"/>
    </source>
</evidence>
<keyword evidence="2" id="KW-0238">DNA-binding</keyword>
<proteinExistence type="predicted"/>
<evidence type="ECO:0000259" key="6">
    <source>
        <dbReference type="PROSITE" id="PS51294"/>
    </source>
</evidence>
<feature type="compositionally biased region" description="Basic residues" evidence="4">
    <location>
        <begin position="359"/>
        <end position="376"/>
    </location>
</feature>
<evidence type="ECO:0000256" key="4">
    <source>
        <dbReference type="SAM" id="MobiDB-lite"/>
    </source>
</evidence>
<accession>A0A2R5GS76</accession>
<dbReference type="AlphaFoldDB" id="A0A2R5GS76"/>
<dbReference type="Proteomes" id="UP000241890">
    <property type="component" value="Unassembled WGS sequence"/>
</dbReference>
<sequence length="557" mass="57565">MAPAAAAAAAASSTTTPKAAGAPRKTGPASLSPKVQQDKTAASDAHDEGAAAQTLLGVSAGGDTFKQAHEEAPAQTADDSNGAPPAPVAENAGAVAVEGEGDQDNAENGDLAAAVAAAKARQAAIAGSGKKGSGRWTKAEDESLKLAVKLVGARNWKRIASEYLADTRTDVQCLHRWQKVLRPGLVKGPWQPEEDETIRACIRSGITRWSEIATRVPGRIGKQCRERWFNHLDPNIRTDEWTEEEDQLLIEGQSKLGNKWSQIAKIYLPGRPENAVKNRWNAATRRHRTVNAKEMSAKARAAEAAAAAAEAAAAAAIAQVNASGGSAIDALTLAASTMKASATNKRGRKAASDKTGAKAPKKARKETKPRAPRKRAAAGAAKPKPKGKSKAEPSISSLISLCNVALDDKAKGARSTHSKEELEAAVAVAAAAMASGQGADSSSSTLSPRARRGASFSASRPHLTTPASIDTKRSSATKAPKTSSTSAAETPLWKSPLNAVPSSISPNKPPEKDNAMTSLQILSQMVSSSSSSSSSSVGGPTKKGASSRTTRASVKTV</sequence>
<feature type="domain" description="Myb-like" evidence="5">
    <location>
        <begin position="128"/>
        <end position="181"/>
    </location>
</feature>
<keyword evidence="3" id="KW-0175">Coiled coil</keyword>
<dbReference type="InParanoid" id="A0A2R5GS76"/>
<dbReference type="EMBL" id="BEYU01000155">
    <property type="protein sequence ID" value="GBG33445.1"/>
    <property type="molecule type" value="Genomic_DNA"/>
</dbReference>
<feature type="compositionally biased region" description="Low complexity" evidence="4">
    <location>
        <begin position="1"/>
        <end position="23"/>
    </location>
</feature>
<dbReference type="FunFam" id="1.10.10.60:FF:000010">
    <property type="entry name" value="Transcriptional activator Myb isoform A"/>
    <property type="match status" value="1"/>
</dbReference>
<reference evidence="7 8" key="1">
    <citation type="submission" date="2017-12" db="EMBL/GenBank/DDBJ databases">
        <title>Sequencing, de novo assembly and annotation of complete genome of a new Thraustochytrid species, strain FCC1311.</title>
        <authorList>
            <person name="Sedici K."/>
            <person name="Godart F."/>
            <person name="Aiese Cigliano R."/>
            <person name="Sanseverino W."/>
            <person name="Barakat M."/>
            <person name="Ortet P."/>
            <person name="Marechal E."/>
            <person name="Cagnac O."/>
            <person name="Amato A."/>
        </authorList>
    </citation>
    <scope>NUCLEOTIDE SEQUENCE [LARGE SCALE GENOMIC DNA]</scope>
</reference>
<evidence type="ECO:0000256" key="1">
    <source>
        <dbReference type="ARBA" id="ARBA00022737"/>
    </source>
</evidence>
<dbReference type="Gene3D" id="1.10.10.60">
    <property type="entry name" value="Homeodomain-like"/>
    <property type="match status" value="3"/>
</dbReference>
<feature type="compositionally biased region" description="Polar residues" evidence="4">
    <location>
        <begin position="515"/>
        <end position="526"/>
    </location>
</feature>
<dbReference type="InterPro" id="IPR001005">
    <property type="entry name" value="SANT/Myb"/>
</dbReference>
<feature type="coiled-coil region" evidence="3">
    <location>
        <begin position="292"/>
        <end position="319"/>
    </location>
</feature>
<feature type="domain" description="Myb-like" evidence="5">
    <location>
        <begin position="233"/>
        <end position="284"/>
    </location>
</feature>
<comment type="caution">
    <text evidence="7">The sequence shown here is derived from an EMBL/GenBank/DDBJ whole genome shotgun (WGS) entry which is preliminary data.</text>
</comment>
<dbReference type="PANTHER" id="PTHR45614">
    <property type="entry name" value="MYB PROTEIN-RELATED"/>
    <property type="match status" value="1"/>
</dbReference>
<dbReference type="GO" id="GO:0000978">
    <property type="term" value="F:RNA polymerase II cis-regulatory region sequence-specific DNA binding"/>
    <property type="evidence" value="ECO:0007669"/>
    <property type="project" value="TreeGrafter"/>
</dbReference>
<dbReference type="InterPro" id="IPR009057">
    <property type="entry name" value="Homeodomain-like_sf"/>
</dbReference>